<dbReference type="Gene3D" id="2.20.25.90">
    <property type="entry name" value="ADC-like domains"/>
    <property type="match status" value="1"/>
</dbReference>
<keyword evidence="5" id="KW-0001">2Fe-2S</keyword>
<organism evidence="21 22">
    <name type="scientific">Candidatus Desantisbacteria bacterium CG23_combo_of_CG06-09_8_20_14_all_40_23</name>
    <dbReference type="NCBI Taxonomy" id="1974550"/>
    <lineage>
        <taxon>Bacteria</taxon>
        <taxon>Candidatus Desantisiibacteriota</taxon>
    </lineage>
</organism>
<dbReference type="Pfam" id="PF10588">
    <property type="entry name" value="NADH-G_4Fe-4S_3"/>
    <property type="match status" value="1"/>
</dbReference>
<feature type="domain" description="4Fe-4S Mo/W bis-MGD-type" evidence="19">
    <location>
        <begin position="225"/>
        <end position="281"/>
    </location>
</feature>
<evidence type="ECO:0000256" key="2">
    <source>
        <dbReference type="ARBA" id="ARBA00004370"/>
    </source>
</evidence>
<dbReference type="GO" id="GO:0003954">
    <property type="term" value="F:NADH dehydrogenase activity"/>
    <property type="evidence" value="ECO:0007669"/>
    <property type="project" value="TreeGrafter"/>
</dbReference>
<dbReference type="Pfam" id="PF04879">
    <property type="entry name" value="Molybdop_Fe4S4"/>
    <property type="match status" value="1"/>
</dbReference>
<evidence type="ECO:0000256" key="1">
    <source>
        <dbReference type="ARBA" id="ARBA00001966"/>
    </source>
</evidence>
<evidence type="ECO:0000256" key="9">
    <source>
        <dbReference type="ARBA" id="ARBA00022967"/>
    </source>
</evidence>
<keyword evidence="9" id="KW-1278">Translocase</keyword>
<dbReference type="Gene3D" id="3.30.70.20">
    <property type="match status" value="1"/>
</dbReference>
<dbReference type="Gene3D" id="3.40.50.740">
    <property type="match status" value="1"/>
</dbReference>
<keyword evidence="7" id="KW-0479">Metal-binding</keyword>
<dbReference type="Proteomes" id="UP000231067">
    <property type="component" value="Unassembled WGS sequence"/>
</dbReference>
<sequence>MKDLIDNEEEMVTLTIDKKQITVKKGTMILEAAEKAGMKIPALCADKRLIGFGACRMCVVQLKGKKALIPACFNPVREGMDVITNSPEIIEARRAQLQLILAEHPLDCPVCDKAGECQLQDLVYEYGVVDNPYRMKRVQKAVERLSPFIERDMNRCVLCGKCVRICNEVQGVGEISFLNRGIKSYIGTDFDRPMNCEFCGQCISVCPVGALNSKPFKYKARVWDLENKTTICPYCSNGCSLVLGIKDNKIQRITGDYDIGINEGNLCSKGRFGYEFVTNPKRLKKPLVKRNGLFEEVGWDEALGLVVSRFNEIKAASGADSICGLGSARLTNEELYLFQKLIRQGIGTNNIDHGGRYQGLLGLRESLGEACSTNSLHEIRRANAILLLRADLNETHPNVRIEVNLAVNRNRAKLIVVDNKRILLSRQAQANLIIKPGTEVALINGIINQIIMLELADTTFVNEKTEGLAELKTSIEKYTPEYVEKVCGIKPLDIESVAKAYAEAENACIIVATGMGLVGNDHDIACAASNLALLTGNIGKDSCGVYILPEKNNSQGALDMGIVPGFLPGYVPVDKPGKGVMNMLEPDKLKAMYIVGENPLLTYSLTNVRKSLYAMEFLVVQDMFMTPTAEMADVVLPACSFVEKDGTYTNLERRIQRLKKILPCVGESRSDIEIFIDLCKRLGCEMTEDVQQEIKASIHPHFSFEDWKGKFIPVECVGIMSADDGLLLVSAPSHLYSGSFGAWSPTLLEIGEACCEISIGEASRLGIKDGDRVMVSSKNARIELKARVSPDVPDGVGVVHLYPTMNIMCLFGKEMLPINGNVELLS</sequence>
<evidence type="ECO:0000256" key="4">
    <source>
        <dbReference type="ARBA" id="ARBA00022485"/>
    </source>
</evidence>
<dbReference type="Gene3D" id="3.40.228.10">
    <property type="entry name" value="Dimethylsulfoxide Reductase, domain 2"/>
    <property type="match status" value="1"/>
</dbReference>
<dbReference type="Gene3D" id="2.40.40.20">
    <property type="match status" value="1"/>
</dbReference>
<dbReference type="InterPro" id="IPR006657">
    <property type="entry name" value="MoPterin_dinucl-bd_dom"/>
</dbReference>
<comment type="similarity">
    <text evidence="3 16">Belongs to the complex I 75 kDa subunit family.</text>
</comment>
<dbReference type="InterPro" id="IPR017896">
    <property type="entry name" value="4Fe4S_Fe-S-bd"/>
</dbReference>
<evidence type="ECO:0000256" key="14">
    <source>
        <dbReference type="ARBA" id="ARBA00023136"/>
    </source>
</evidence>
<dbReference type="NCBIfam" id="TIGR01973">
    <property type="entry name" value="NuoG"/>
    <property type="match status" value="1"/>
</dbReference>
<dbReference type="PROSITE" id="PS00490">
    <property type="entry name" value="MOLYBDOPTERIN_PROK_2"/>
    <property type="match status" value="1"/>
</dbReference>
<evidence type="ECO:0000256" key="15">
    <source>
        <dbReference type="ARBA" id="ARBA00034078"/>
    </source>
</evidence>
<evidence type="ECO:0000256" key="5">
    <source>
        <dbReference type="ARBA" id="ARBA00022714"/>
    </source>
</evidence>
<dbReference type="PROSITE" id="PS51085">
    <property type="entry name" value="2FE2S_FER_2"/>
    <property type="match status" value="1"/>
</dbReference>
<evidence type="ECO:0000259" key="18">
    <source>
        <dbReference type="PROSITE" id="PS51379"/>
    </source>
</evidence>
<dbReference type="AlphaFoldDB" id="A0A2H0A5Q3"/>
<keyword evidence="6" id="KW-0874">Quinone</keyword>
<accession>A0A2H0A5Q3</accession>
<dbReference type="InterPro" id="IPR006656">
    <property type="entry name" value="Mopterin_OxRdtase"/>
</dbReference>
<dbReference type="SUPFAM" id="SSF54862">
    <property type="entry name" value="4Fe-4S ferredoxins"/>
    <property type="match status" value="1"/>
</dbReference>
<feature type="domain" description="2Fe-2S ferredoxin-type" evidence="17">
    <location>
        <begin position="10"/>
        <end position="88"/>
    </location>
</feature>
<dbReference type="PROSITE" id="PS51669">
    <property type="entry name" value="4FE4S_MOW_BIS_MGD"/>
    <property type="match status" value="1"/>
</dbReference>
<gene>
    <name evidence="21" type="primary">nuoG</name>
    <name evidence="21" type="ORF">COX18_05650</name>
</gene>
<dbReference type="CDD" id="cd00207">
    <property type="entry name" value="fer2"/>
    <property type="match status" value="1"/>
</dbReference>
<keyword evidence="14" id="KW-0472">Membrane</keyword>
<feature type="domain" description="4Fe-4S ferredoxin-type" evidence="18">
    <location>
        <begin position="147"/>
        <end position="177"/>
    </location>
</feature>
<comment type="cofactor">
    <cofactor evidence="15">
        <name>[2Fe-2S] cluster</name>
        <dbReference type="ChEBI" id="CHEBI:190135"/>
    </cofactor>
</comment>
<dbReference type="PANTHER" id="PTHR43105">
    <property type="entry name" value="RESPIRATORY NITRATE REDUCTASE"/>
    <property type="match status" value="1"/>
</dbReference>
<evidence type="ECO:0000259" key="17">
    <source>
        <dbReference type="PROSITE" id="PS51085"/>
    </source>
</evidence>
<evidence type="ECO:0000256" key="16">
    <source>
        <dbReference type="RuleBase" id="RU004523"/>
    </source>
</evidence>
<dbReference type="PROSITE" id="PS51839">
    <property type="entry name" value="4FE4S_HC3"/>
    <property type="match status" value="1"/>
</dbReference>
<dbReference type="FunFam" id="3.30.70.20:FF:000035">
    <property type="entry name" value="Iron hydrogenase 1"/>
    <property type="match status" value="1"/>
</dbReference>
<evidence type="ECO:0000259" key="20">
    <source>
        <dbReference type="PROSITE" id="PS51839"/>
    </source>
</evidence>
<dbReference type="InterPro" id="IPR006655">
    <property type="entry name" value="Mopterin_OxRdtase_prok_CS"/>
</dbReference>
<dbReference type="InterPro" id="IPR010228">
    <property type="entry name" value="NADH_UbQ_OxRdtase_Gsu"/>
</dbReference>
<dbReference type="PROSITE" id="PS51379">
    <property type="entry name" value="4FE4S_FER_2"/>
    <property type="match status" value="2"/>
</dbReference>
<dbReference type="GO" id="GO:0043546">
    <property type="term" value="F:molybdopterin cofactor binding"/>
    <property type="evidence" value="ECO:0007669"/>
    <property type="project" value="InterPro"/>
</dbReference>
<keyword evidence="4" id="KW-0004">4Fe-4S</keyword>
<reference evidence="21 22" key="1">
    <citation type="submission" date="2017-09" db="EMBL/GenBank/DDBJ databases">
        <title>Depth-based differentiation of microbial function through sediment-hosted aquifers and enrichment of novel symbionts in the deep terrestrial subsurface.</title>
        <authorList>
            <person name="Probst A.J."/>
            <person name="Ladd B."/>
            <person name="Jarett J.K."/>
            <person name="Geller-Mcgrath D.E."/>
            <person name="Sieber C.M."/>
            <person name="Emerson J.B."/>
            <person name="Anantharaman K."/>
            <person name="Thomas B.C."/>
            <person name="Malmstrom R."/>
            <person name="Stieglmeier M."/>
            <person name="Klingl A."/>
            <person name="Woyke T."/>
            <person name="Ryan C.M."/>
            <person name="Banfield J.F."/>
        </authorList>
    </citation>
    <scope>NUCLEOTIDE SEQUENCE [LARGE SCALE GENOMIC DNA]</scope>
    <source>
        <strain evidence="21">CG23_combo_of_CG06-09_8_20_14_all_40_23</strain>
    </source>
</reference>
<evidence type="ECO:0000256" key="6">
    <source>
        <dbReference type="ARBA" id="ARBA00022719"/>
    </source>
</evidence>
<keyword evidence="12" id="KW-0411">Iron-sulfur</keyword>
<dbReference type="SMART" id="SM00929">
    <property type="entry name" value="NADH-G_4Fe-4S_3"/>
    <property type="match status" value="1"/>
</dbReference>
<name>A0A2H0A5Q3_9BACT</name>
<dbReference type="SUPFAM" id="SSF53706">
    <property type="entry name" value="Formate dehydrogenase/DMSO reductase, domains 1-3"/>
    <property type="match status" value="1"/>
</dbReference>
<dbReference type="EMBL" id="PCSH01000100">
    <property type="protein sequence ID" value="PIP40774.1"/>
    <property type="molecule type" value="Genomic_DNA"/>
</dbReference>
<keyword evidence="13" id="KW-0520">NAD</keyword>
<dbReference type="GO" id="GO:0051539">
    <property type="term" value="F:4 iron, 4 sulfur cluster binding"/>
    <property type="evidence" value="ECO:0007669"/>
    <property type="project" value="UniProtKB-KW"/>
</dbReference>
<dbReference type="Pfam" id="PF00384">
    <property type="entry name" value="Molybdopterin"/>
    <property type="match status" value="1"/>
</dbReference>
<comment type="cofactor">
    <cofactor evidence="1">
        <name>[4Fe-4S] cluster</name>
        <dbReference type="ChEBI" id="CHEBI:49883"/>
    </cofactor>
</comment>
<evidence type="ECO:0000256" key="12">
    <source>
        <dbReference type="ARBA" id="ARBA00023014"/>
    </source>
</evidence>
<dbReference type="InterPro" id="IPR017900">
    <property type="entry name" value="4Fe4S_Fe_S_CS"/>
</dbReference>
<evidence type="ECO:0000256" key="11">
    <source>
        <dbReference type="ARBA" id="ARBA00023004"/>
    </source>
</evidence>
<keyword evidence="11" id="KW-0408">Iron</keyword>
<dbReference type="PROSITE" id="PS00198">
    <property type="entry name" value="4FE4S_FER_1"/>
    <property type="match status" value="1"/>
</dbReference>
<dbReference type="InterPro" id="IPR036010">
    <property type="entry name" value="2Fe-2S_ferredoxin-like_sf"/>
</dbReference>
<evidence type="ECO:0000256" key="3">
    <source>
        <dbReference type="ARBA" id="ARBA00005404"/>
    </source>
</evidence>
<dbReference type="Pfam" id="PF22117">
    <property type="entry name" value="Fer4_Nqo3"/>
    <property type="match status" value="1"/>
</dbReference>
<proteinExistence type="inferred from homology"/>
<evidence type="ECO:0000259" key="19">
    <source>
        <dbReference type="PROSITE" id="PS51669"/>
    </source>
</evidence>
<dbReference type="SMART" id="SM00926">
    <property type="entry name" value="Molybdop_Fe4S4"/>
    <property type="match status" value="1"/>
</dbReference>
<dbReference type="GO" id="GO:0048038">
    <property type="term" value="F:quinone binding"/>
    <property type="evidence" value="ECO:0007669"/>
    <property type="project" value="UniProtKB-KW"/>
</dbReference>
<comment type="caution">
    <text evidence="21">The sequence shown here is derived from an EMBL/GenBank/DDBJ whole genome shotgun (WGS) entry which is preliminary data.</text>
</comment>
<dbReference type="GO" id="GO:0046872">
    <property type="term" value="F:metal ion binding"/>
    <property type="evidence" value="ECO:0007669"/>
    <property type="project" value="UniProtKB-KW"/>
</dbReference>
<dbReference type="InterPro" id="IPR050123">
    <property type="entry name" value="Prok_molybdopt-oxidoreductase"/>
</dbReference>
<evidence type="ECO:0000256" key="13">
    <source>
        <dbReference type="ARBA" id="ARBA00023027"/>
    </source>
</evidence>
<dbReference type="GO" id="GO:0016020">
    <property type="term" value="C:membrane"/>
    <property type="evidence" value="ECO:0007669"/>
    <property type="project" value="UniProtKB-SubCell"/>
</dbReference>
<dbReference type="InterPro" id="IPR006963">
    <property type="entry name" value="Mopterin_OxRdtase_4Fe-4S_dom"/>
</dbReference>
<feature type="domain" description="4Fe-4S ferredoxin-type" evidence="18">
    <location>
        <begin position="186"/>
        <end position="216"/>
    </location>
</feature>
<keyword evidence="8" id="KW-0677">Repeat</keyword>
<dbReference type="GO" id="GO:0022904">
    <property type="term" value="P:respiratory electron transport chain"/>
    <property type="evidence" value="ECO:0007669"/>
    <property type="project" value="TreeGrafter"/>
</dbReference>
<dbReference type="CDD" id="cd02775">
    <property type="entry name" value="MopB_CT"/>
    <property type="match status" value="1"/>
</dbReference>
<dbReference type="InterPro" id="IPR019574">
    <property type="entry name" value="NADH_UbQ_OxRdtase_Gsu_4Fe4S-bd"/>
</dbReference>
<dbReference type="Pfam" id="PF01568">
    <property type="entry name" value="Molydop_binding"/>
    <property type="match status" value="1"/>
</dbReference>
<evidence type="ECO:0000256" key="7">
    <source>
        <dbReference type="ARBA" id="ARBA00022723"/>
    </source>
</evidence>
<dbReference type="Gene3D" id="3.10.20.740">
    <property type="match status" value="1"/>
</dbReference>
<dbReference type="PANTHER" id="PTHR43105:SF14">
    <property type="entry name" value="FORMATE DEHYDROGENASE H"/>
    <property type="match status" value="1"/>
</dbReference>
<comment type="subcellular location">
    <subcellularLocation>
        <location evidence="2">Membrane</location>
    </subcellularLocation>
</comment>
<evidence type="ECO:0000313" key="22">
    <source>
        <dbReference type="Proteomes" id="UP000231067"/>
    </source>
</evidence>
<dbReference type="GO" id="GO:0051537">
    <property type="term" value="F:2 iron, 2 sulfur cluster binding"/>
    <property type="evidence" value="ECO:0007669"/>
    <property type="project" value="UniProtKB-KW"/>
</dbReference>
<dbReference type="Pfam" id="PF13510">
    <property type="entry name" value="Fer2_4"/>
    <property type="match status" value="1"/>
</dbReference>
<dbReference type="InterPro" id="IPR009010">
    <property type="entry name" value="Asp_de-COase-like_dom_sf"/>
</dbReference>
<dbReference type="SUPFAM" id="SSF50692">
    <property type="entry name" value="ADC-like"/>
    <property type="match status" value="1"/>
</dbReference>
<evidence type="ECO:0000313" key="21">
    <source>
        <dbReference type="EMBL" id="PIP40774.1"/>
    </source>
</evidence>
<protein>
    <submittedName>
        <fullName evidence="21">NADH dehydrogenase (Quinone) subunit G</fullName>
    </submittedName>
</protein>
<dbReference type="FunFam" id="3.10.20.740:FF:000004">
    <property type="entry name" value="NADH-quinone oxidoreductase"/>
    <property type="match status" value="1"/>
</dbReference>
<dbReference type="InterPro" id="IPR001041">
    <property type="entry name" value="2Fe-2S_ferredoxin-type"/>
</dbReference>
<feature type="domain" description="4Fe-4S His(Cys)3-ligated-type" evidence="20">
    <location>
        <begin position="88"/>
        <end position="127"/>
    </location>
</feature>
<evidence type="ECO:0000256" key="8">
    <source>
        <dbReference type="ARBA" id="ARBA00022737"/>
    </source>
</evidence>
<evidence type="ECO:0000256" key="10">
    <source>
        <dbReference type="ARBA" id="ARBA00023002"/>
    </source>
</evidence>
<keyword evidence="10" id="KW-0560">Oxidoreductase</keyword>
<dbReference type="InterPro" id="IPR054351">
    <property type="entry name" value="NADH_UbQ_OxRdtase_ferredoxin"/>
</dbReference>
<dbReference type="SUPFAM" id="SSF54292">
    <property type="entry name" value="2Fe-2S ferredoxin-like"/>
    <property type="match status" value="1"/>
</dbReference>